<reference evidence="1" key="2">
    <citation type="journal article" date="2015" name="Data Brief">
        <title>Shoot transcriptome of the giant reed, Arundo donax.</title>
        <authorList>
            <person name="Barrero R.A."/>
            <person name="Guerrero F.D."/>
            <person name="Moolhuijzen P."/>
            <person name="Goolsby J.A."/>
            <person name="Tidwell J."/>
            <person name="Bellgard S.E."/>
            <person name="Bellgard M.I."/>
        </authorList>
    </citation>
    <scope>NUCLEOTIDE SEQUENCE</scope>
    <source>
        <tissue evidence="1">Shoot tissue taken approximately 20 cm above the soil surface</tissue>
    </source>
</reference>
<evidence type="ECO:0000313" key="1">
    <source>
        <dbReference type="EMBL" id="JAD23491.1"/>
    </source>
</evidence>
<protein>
    <submittedName>
        <fullName evidence="1">Uncharacterized protein</fullName>
    </submittedName>
</protein>
<accession>A0A0A8YC03</accession>
<sequence length="112" mass="12947">MHLTIRSYVLYASMVRQKKHLTFSTQIQCYFWLKKVKYPVVVFMVWPEHFLITQHQDLALQVCHMTGNKSFTDRSALSFPPYFLCALPMKGGNGLISELHQASNACSYLPFA</sequence>
<dbReference type="AlphaFoldDB" id="A0A0A8YC03"/>
<dbReference type="EMBL" id="GBRH01274404">
    <property type="protein sequence ID" value="JAD23491.1"/>
    <property type="molecule type" value="Transcribed_RNA"/>
</dbReference>
<proteinExistence type="predicted"/>
<name>A0A0A8YC03_ARUDO</name>
<reference evidence="1" key="1">
    <citation type="submission" date="2014-09" db="EMBL/GenBank/DDBJ databases">
        <authorList>
            <person name="Magalhaes I.L.F."/>
            <person name="Oliveira U."/>
            <person name="Santos F.R."/>
            <person name="Vidigal T.H.D.A."/>
            <person name="Brescovit A.D."/>
            <person name="Santos A.J."/>
        </authorList>
    </citation>
    <scope>NUCLEOTIDE SEQUENCE</scope>
    <source>
        <tissue evidence="1">Shoot tissue taken approximately 20 cm above the soil surface</tissue>
    </source>
</reference>
<organism evidence="1">
    <name type="scientific">Arundo donax</name>
    <name type="common">Giant reed</name>
    <name type="synonym">Donax arundinaceus</name>
    <dbReference type="NCBI Taxonomy" id="35708"/>
    <lineage>
        <taxon>Eukaryota</taxon>
        <taxon>Viridiplantae</taxon>
        <taxon>Streptophyta</taxon>
        <taxon>Embryophyta</taxon>
        <taxon>Tracheophyta</taxon>
        <taxon>Spermatophyta</taxon>
        <taxon>Magnoliopsida</taxon>
        <taxon>Liliopsida</taxon>
        <taxon>Poales</taxon>
        <taxon>Poaceae</taxon>
        <taxon>PACMAD clade</taxon>
        <taxon>Arundinoideae</taxon>
        <taxon>Arundineae</taxon>
        <taxon>Arundo</taxon>
    </lineage>
</organism>